<dbReference type="AlphaFoldDB" id="A0AAV4D3I3"/>
<feature type="region of interest" description="Disordered" evidence="1">
    <location>
        <begin position="1"/>
        <end position="20"/>
    </location>
</feature>
<organism evidence="2 3">
    <name type="scientific">Plakobranchus ocellatus</name>
    <dbReference type="NCBI Taxonomy" id="259542"/>
    <lineage>
        <taxon>Eukaryota</taxon>
        <taxon>Metazoa</taxon>
        <taxon>Spiralia</taxon>
        <taxon>Lophotrochozoa</taxon>
        <taxon>Mollusca</taxon>
        <taxon>Gastropoda</taxon>
        <taxon>Heterobranchia</taxon>
        <taxon>Euthyneura</taxon>
        <taxon>Panpulmonata</taxon>
        <taxon>Sacoglossa</taxon>
        <taxon>Placobranchoidea</taxon>
        <taxon>Plakobranchidae</taxon>
        <taxon>Plakobranchus</taxon>
    </lineage>
</organism>
<name>A0AAV4D3I3_9GAST</name>
<reference evidence="2 3" key="1">
    <citation type="journal article" date="2021" name="Elife">
        <title>Chloroplast acquisition without the gene transfer in kleptoplastic sea slugs, Plakobranchus ocellatus.</title>
        <authorList>
            <person name="Maeda T."/>
            <person name="Takahashi S."/>
            <person name="Yoshida T."/>
            <person name="Shimamura S."/>
            <person name="Takaki Y."/>
            <person name="Nagai Y."/>
            <person name="Toyoda A."/>
            <person name="Suzuki Y."/>
            <person name="Arimoto A."/>
            <person name="Ishii H."/>
            <person name="Satoh N."/>
            <person name="Nishiyama T."/>
            <person name="Hasebe M."/>
            <person name="Maruyama T."/>
            <person name="Minagawa J."/>
            <person name="Obokata J."/>
            <person name="Shigenobu S."/>
        </authorList>
    </citation>
    <scope>NUCLEOTIDE SEQUENCE [LARGE SCALE GENOMIC DNA]</scope>
</reference>
<evidence type="ECO:0000313" key="3">
    <source>
        <dbReference type="Proteomes" id="UP000735302"/>
    </source>
</evidence>
<gene>
    <name evidence="2" type="ORF">PoB_006520900</name>
</gene>
<proteinExistence type="predicted"/>
<protein>
    <recommendedName>
        <fullName evidence="4">Spondin domain-containing protein</fullName>
    </recommendedName>
</protein>
<evidence type="ECO:0000256" key="1">
    <source>
        <dbReference type="SAM" id="MobiDB-lite"/>
    </source>
</evidence>
<keyword evidence="3" id="KW-1185">Reference proteome</keyword>
<accession>A0AAV4D3I3</accession>
<comment type="caution">
    <text evidence="2">The sequence shown here is derived from an EMBL/GenBank/DDBJ whole genome shotgun (WGS) entry which is preliminary data.</text>
</comment>
<evidence type="ECO:0008006" key="4">
    <source>
        <dbReference type="Google" id="ProtNLM"/>
    </source>
</evidence>
<dbReference type="EMBL" id="BLXT01007347">
    <property type="protein sequence ID" value="GFO38704.1"/>
    <property type="molecule type" value="Genomic_DNA"/>
</dbReference>
<sequence>MEDKEKVCDRSTPTSTDKRGDVIDTLLLSNSKVVPPLQQQQNEKAKINDYLDPIISPRQSKEVKHALPSCLCFPVQPVSPWRRRYGWILPGFRPYRYLSSASSIVYRYGIGSERWRQEIDIGIIKGSSTASILLQQRKSLWLDHVYPALTTQIVLAEPCPPCLSCSNNADCTGWTMSTMSILPQKRRVYWLNSVHHVYPAPTTLTVLAEPCPPCLSCSNNADCTG</sequence>
<evidence type="ECO:0000313" key="2">
    <source>
        <dbReference type="EMBL" id="GFO38704.1"/>
    </source>
</evidence>
<dbReference type="Proteomes" id="UP000735302">
    <property type="component" value="Unassembled WGS sequence"/>
</dbReference>